<dbReference type="SUPFAM" id="SSF53335">
    <property type="entry name" value="S-adenosyl-L-methionine-dependent methyltransferases"/>
    <property type="match status" value="1"/>
</dbReference>
<dbReference type="CDD" id="cd11715">
    <property type="entry name" value="THUMP_AdoMetMT"/>
    <property type="match status" value="1"/>
</dbReference>
<dbReference type="InterPro" id="IPR053943">
    <property type="entry name" value="RlmKL-like_Mtase_CS"/>
</dbReference>
<dbReference type="PANTHER" id="PTHR47313">
    <property type="entry name" value="RIBOSOMAL RNA LARGE SUBUNIT METHYLTRANSFERASE K/L"/>
    <property type="match status" value="1"/>
</dbReference>
<dbReference type="InterPro" id="IPR029063">
    <property type="entry name" value="SAM-dependent_MTases_sf"/>
</dbReference>
<organism evidence="6 7">
    <name type="scientific">Parvularcula lutaonensis</name>
    <dbReference type="NCBI Taxonomy" id="491923"/>
    <lineage>
        <taxon>Bacteria</taxon>
        <taxon>Pseudomonadati</taxon>
        <taxon>Pseudomonadota</taxon>
        <taxon>Alphaproteobacteria</taxon>
        <taxon>Parvularculales</taxon>
        <taxon>Parvularculaceae</taxon>
        <taxon>Parvularcula</taxon>
    </lineage>
</organism>
<dbReference type="Proteomes" id="UP001595607">
    <property type="component" value="Unassembled WGS sequence"/>
</dbReference>
<reference evidence="7" key="1">
    <citation type="journal article" date="2019" name="Int. J. Syst. Evol. Microbiol.">
        <title>The Global Catalogue of Microorganisms (GCM) 10K type strain sequencing project: providing services to taxonomists for standard genome sequencing and annotation.</title>
        <authorList>
            <consortium name="The Broad Institute Genomics Platform"/>
            <consortium name="The Broad Institute Genome Sequencing Center for Infectious Disease"/>
            <person name="Wu L."/>
            <person name="Ma J."/>
        </authorList>
    </citation>
    <scope>NUCLEOTIDE SEQUENCE [LARGE SCALE GENOMIC DNA]</scope>
    <source>
        <strain evidence="7">KCTC 22245</strain>
    </source>
</reference>
<dbReference type="Gene3D" id="3.30.2130.30">
    <property type="match status" value="1"/>
</dbReference>
<evidence type="ECO:0000259" key="4">
    <source>
        <dbReference type="Pfam" id="PF02926"/>
    </source>
</evidence>
<dbReference type="InterPro" id="IPR054170">
    <property type="entry name" value="RlmL_1st"/>
</dbReference>
<dbReference type="GO" id="GO:0032259">
    <property type="term" value="P:methylation"/>
    <property type="evidence" value="ECO:0007669"/>
    <property type="project" value="UniProtKB-KW"/>
</dbReference>
<dbReference type="GO" id="GO:0008168">
    <property type="term" value="F:methyltransferase activity"/>
    <property type="evidence" value="ECO:0007669"/>
    <property type="project" value="UniProtKB-KW"/>
</dbReference>
<evidence type="ECO:0000259" key="3">
    <source>
        <dbReference type="Pfam" id="PF01170"/>
    </source>
</evidence>
<keyword evidence="7" id="KW-1185">Reference proteome</keyword>
<dbReference type="RefSeq" id="WP_189571754.1">
    <property type="nucleotide sequence ID" value="NZ_BMXU01000001.1"/>
</dbReference>
<evidence type="ECO:0000256" key="2">
    <source>
        <dbReference type="ARBA" id="ARBA00022679"/>
    </source>
</evidence>
<evidence type="ECO:0000313" key="6">
    <source>
        <dbReference type="EMBL" id="MFC3302843.1"/>
    </source>
</evidence>
<dbReference type="PROSITE" id="PS01261">
    <property type="entry name" value="UPF0020"/>
    <property type="match status" value="1"/>
</dbReference>
<comment type="caution">
    <text evidence="6">The sequence shown here is derived from an EMBL/GenBank/DDBJ whole genome shotgun (WGS) entry which is preliminary data.</text>
</comment>
<feature type="domain" description="THUMP" evidence="4">
    <location>
        <begin position="76"/>
        <end position="149"/>
    </location>
</feature>
<dbReference type="EMBL" id="JBHRVA010000002">
    <property type="protein sequence ID" value="MFC3302843.1"/>
    <property type="molecule type" value="Genomic_DNA"/>
</dbReference>
<evidence type="ECO:0000259" key="5">
    <source>
        <dbReference type="Pfam" id="PF22020"/>
    </source>
</evidence>
<feature type="domain" description="Ribosomal RNA large subunit methyltransferase K/L-like methyltransferase" evidence="3">
    <location>
        <begin position="158"/>
        <end position="346"/>
    </location>
</feature>
<dbReference type="PANTHER" id="PTHR47313:SF1">
    <property type="entry name" value="RIBOSOMAL RNA LARGE SUBUNIT METHYLTRANSFERASE K_L"/>
    <property type="match status" value="1"/>
</dbReference>
<accession>A0ABV7MCS9</accession>
<dbReference type="InterPro" id="IPR002052">
    <property type="entry name" value="DNA_methylase_N6_adenine_CS"/>
</dbReference>
<dbReference type="InterPro" id="IPR000241">
    <property type="entry name" value="RlmKL-like_Mtase"/>
</dbReference>
<gene>
    <name evidence="6" type="ORF">ACFONP_08870</name>
</gene>
<dbReference type="InterPro" id="IPR004114">
    <property type="entry name" value="THUMP_dom"/>
</dbReference>
<sequence length="369" mass="39963">MSLPRFEIFLAAPPGLEPVLLDEVRDHGWTAAKAVPGGVEIKGSWPDIWRANLLLRGASRVLVRLGRFRADALNTLHGKSKELPWKEFLAPEQPFTVEATCRKSRIYHSGAAAERVAKAAAAVTGAEPSEDGLRIFVRIENNMVTISADSSGDLLHRRGFKEDVAKAPLRETLAALFLRSMGYRGETTVLDPMCGSGTIVLEAAEMAAGLAPGRGRRFAFQEFPSFNPQAFDRARTKALGGRADTSLRFHGSDRAEGAIKAAKANAERAGVSGLCRFEQRTVSEVTPPDSPPGLLLTNPPYGTRIGDRKALADLYRAFGAVVRDRFAGWRVGFVTSEDALAKATGLKLEAAPPVPHGSLKIRLWSTPRD</sequence>
<keyword evidence="1 6" id="KW-0489">Methyltransferase</keyword>
<dbReference type="Gene3D" id="3.40.50.150">
    <property type="entry name" value="Vaccinia Virus protein VP39"/>
    <property type="match status" value="1"/>
</dbReference>
<dbReference type="Pfam" id="PF01170">
    <property type="entry name" value="UPF0020"/>
    <property type="match status" value="1"/>
</dbReference>
<keyword evidence="2" id="KW-0808">Transferase</keyword>
<evidence type="ECO:0000313" key="7">
    <source>
        <dbReference type="Proteomes" id="UP001595607"/>
    </source>
</evidence>
<dbReference type="Pfam" id="PF22020">
    <property type="entry name" value="RlmL_1st"/>
    <property type="match status" value="1"/>
</dbReference>
<evidence type="ECO:0000256" key="1">
    <source>
        <dbReference type="ARBA" id="ARBA00022603"/>
    </source>
</evidence>
<proteinExistence type="predicted"/>
<dbReference type="PROSITE" id="PS00092">
    <property type="entry name" value="N6_MTASE"/>
    <property type="match status" value="1"/>
</dbReference>
<feature type="domain" description="RlmL ferredoxin-like" evidence="5">
    <location>
        <begin position="7"/>
        <end position="62"/>
    </location>
</feature>
<protein>
    <submittedName>
        <fullName evidence="6">Class I SAM-dependent RNA methyltransferase</fullName>
    </submittedName>
</protein>
<dbReference type="Pfam" id="PF02926">
    <property type="entry name" value="THUMP"/>
    <property type="match status" value="1"/>
</dbReference>
<name>A0ABV7MCS9_9PROT</name>